<evidence type="ECO:0000259" key="2">
    <source>
        <dbReference type="Pfam" id="PF23477"/>
    </source>
</evidence>
<accession>A0A2N9L3L9</accession>
<dbReference type="NCBIfam" id="TIGR04272">
    <property type="entry name" value="cxxc_cxxc_Mbark"/>
    <property type="match status" value="1"/>
</dbReference>
<protein>
    <submittedName>
        <fullName evidence="3">Uncharacterized protein</fullName>
    </submittedName>
</protein>
<dbReference type="InterPro" id="IPR026363">
    <property type="entry name" value="CxxC-x17-CxxC_dom"/>
</dbReference>
<dbReference type="AlphaFoldDB" id="A0A2N9L3L9"/>
<evidence type="ECO:0000259" key="1">
    <source>
        <dbReference type="Pfam" id="PF13451"/>
    </source>
</evidence>
<proteinExistence type="predicted"/>
<feature type="domain" description="CxxC-x17-CxxC" evidence="2">
    <location>
        <begin position="67"/>
        <end position="99"/>
    </location>
</feature>
<sequence length="114" mass="12122">MAEDQQLICSDCGQPFAFTAEDQEFFRERGYSAPKRCKACRQAKKNEQSGGAGGGGGYNRGASRGTSVICAGCGQQTTVPFEPRGDRPVYCQNCFQARKPGGGGGGRKTFGRGR</sequence>
<dbReference type="Proteomes" id="UP000239735">
    <property type="component" value="Unassembled WGS sequence"/>
</dbReference>
<organism evidence="3 4">
    <name type="scientific">Candidatus Sulfuritelmatomonas gaucii</name>
    <dbReference type="NCBI Taxonomy" id="2043161"/>
    <lineage>
        <taxon>Bacteria</taxon>
        <taxon>Pseudomonadati</taxon>
        <taxon>Acidobacteriota</taxon>
        <taxon>Terriglobia</taxon>
        <taxon>Terriglobales</taxon>
        <taxon>Acidobacteriaceae</taxon>
        <taxon>Candidatus Sulfuritelmatomonas</taxon>
    </lineage>
</organism>
<gene>
    <name evidence="3" type="ORF">SBA5_1150004</name>
</gene>
<reference evidence="4" key="1">
    <citation type="submission" date="2018-02" db="EMBL/GenBank/DDBJ databases">
        <authorList>
            <person name="Hausmann B."/>
        </authorList>
    </citation>
    <scope>NUCLEOTIDE SEQUENCE [LARGE SCALE GENOMIC DNA]</scope>
    <source>
        <strain evidence="4">Peat soil MAG SbA5</strain>
    </source>
</reference>
<dbReference type="OrthoDB" id="5505402at2"/>
<dbReference type="Pfam" id="PF23477">
    <property type="entry name" value="zf_Tbcl_2"/>
    <property type="match status" value="1"/>
</dbReference>
<feature type="domain" description="Probable zinc-binding" evidence="1">
    <location>
        <begin position="3"/>
        <end position="48"/>
    </location>
</feature>
<name>A0A2N9L3L9_9BACT</name>
<dbReference type="InterPro" id="IPR025306">
    <property type="entry name" value="Zn-bnd_dom_prob"/>
</dbReference>
<evidence type="ECO:0000313" key="4">
    <source>
        <dbReference type="Proteomes" id="UP000239735"/>
    </source>
</evidence>
<dbReference type="EMBL" id="OKRB01000019">
    <property type="protein sequence ID" value="SPE17888.1"/>
    <property type="molecule type" value="Genomic_DNA"/>
</dbReference>
<dbReference type="Pfam" id="PF13451">
    <property type="entry name" value="zf_Tbcl"/>
    <property type="match status" value="1"/>
</dbReference>
<evidence type="ECO:0000313" key="3">
    <source>
        <dbReference type="EMBL" id="SPE17888.1"/>
    </source>
</evidence>